<feature type="transmembrane region" description="Helical" evidence="1">
    <location>
        <begin position="227"/>
        <end position="247"/>
    </location>
</feature>
<accession>A0A8K0P0C9</accession>
<sequence>MLSSQKNPSVQKRIVSSIISTITMGSWVEHPNVDVYDGHDLSKLDVDQARLKLTSNVDRILYLYSLSEDCYKCPYTSLSSIPANSYKYITVDTKHDIEFQIYGSNSHSNSLDENNSILCDLKTIGSASRMGEFGVYELNVNGSYPDSLSCSIQTLVEPVNIYLPILLIVLIIIGGLLACILSSKVLNYLRNNSTFVQKFIKPENKQSEVVDTNGTARRKRVKSLDTFRGISIVLMIFVNDGAGGYWFMEHATWNGLQIADLLFPWFMWIMGVCIPISMRGILKRAEPIKSVLLNIFRRSATMFLLGLMLNTAYGGANMNNLRIFGVLQRFGVSYCIIAAIAFLLAPSNGYQPTKKEDIEENGTCEMKVSKMQRILNKIPEVISLKLQWGIIGYLGPGGIQNGGIAKDCIGGATGFIDQSILGKSHIYQNPTSRLVYKSGPFDPEGLFGCLLSVFQVFLGVQAGVVLLFHSSHKARLIRWLSWAVITGAIGMNAIVMYVGHSLGFHHFPWHWSITGIMNTHFVLTIEALWGTGLWVIIASILYQKKTFITI</sequence>
<reference evidence="3" key="2">
    <citation type="submission" date="2017-10" db="EMBL/GenBank/DDBJ databases">
        <title>Ladona fulva Genome sequencing and assembly.</title>
        <authorList>
            <person name="Murali S."/>
            <person name="Richards S."/>
            <person name="Bandaranaike D."/>
            <person name="Bellair M."/>
            <person name="Blankenburg K."/>
            <person name="Chao H."/>
            <person name="Dinh H."/>
            <person name="Doddapaneni H."/>
            <person name="Dugan-Rocha S."/>
            <person name="Elkadiri S."/>
            <person name="Gnanaolivu R."/>
            <person name="Hernandez B."/>
            <person name="Skinner E."/>
            <person name="Javaid M."/>
            <person name="Lee S."/>
            <person name="Li M."/>
            <person name="Ming W."/>
            <person name="Munidasa M."/>
            <person name="Muniz J."/>
            <person name="Nguyen L."/>
            <person name="Hughes D."/>
            <person name="Osuji N."/>
            <person name="Pu L.-L."/>
            <person name="Puazo M."/>
            <person name="Qu C."/>
            <person name="Quiroz J."/>
            <person name="Raj R."/>
            <person name="Weissenberger G."/>
            <person name="Xin Y."/>
            <person name="Zou X."/>
            <person name="Han Y."/>
            <person name="Worley K."/>
            <person name="Muzny D."/>
            <person name="Gibbs R."/>
        </authorList>
    </citation>
    <scope>NUCLEOTIDE SEQUENCE</scope>
    <source>
        <strain evidence="3">Sampled in the wild</strain>
    </source>
</reference>
<comment type="caution">
    <text evidence="3">The sequence shown here is derived from an EMBL/GenBank/DDBJ whole genome shotgun (WGS) entry which is preliminary data.</text>
</comment>
<dbReference type="OrthoDB" id="2149840at2759"/>
<feature type="transmembrane region" description="Helical" evidence="1">
    <location>
        <begin position="520"/>
        <end position="542"/>
    </location>
</feature>
<keyword evidence="1" id="KW-1133">Transmembrane helix</keyword>
<keyword evidence="1" id="KW-0472">Membrane</keyword>
<dbReference type="InterPro" id="IPR012429">
    <property type="entry name" value="HGSNAT_cat"/>
</dbReference>
<reference evidence="3" key="1">
    <citation type="submission" date="2013-04" db="EMBL/GenBank/DDBJ databases">
        <authorList>
            <person name="Qu J."/>
            <person name="Murali S.C."/>
            <person name="Bandaranaike D."/>
            <person name="Bellair M."/>
            <person name="Blankenburg K."/>
            <person name="Chao H."/>
            <person name="Dinh H."/>
            <person name="Doddapaneni H."/>
            <person name="Downs B."/>
            <person name="Dugan-Rocha S."/>
            <person name="Elkadiri S."/>
            <person name="Gnanaolivu R.D."/>
            <person name="Hernandez B."/>
            <person name="Javaid M."/>
            <person name="Jayaseelan J.C."/>
            <person name="Lee S."/>
            <person name="Li M."/>
            <person name="Ming W."/>
            <person name="Munidasa M."/>
            <person name="Muniz J."/>
            <person name="Nguyen L."/>
            <person name="Ongeri F."/>
            <person name="Osuji N."/>
            <person name="Pu L.-L."/>
            <person name="Puazo M."/>
            <person name="Qu C."/>
            <person name="Quiroz J."/>
            <person name="Raj R."/>
            <person name="Weissenberger G."/>
            <person name="Xin Y."/>
            <person name="Zou X."/>
            <person name="Han Y."/>
            <person name="Richards S."/>
            <person name="Worley K."/>
            <person name="Muzny D."/>
            <person name="Gibbs R."/>
        </authorList>
    </citation>
    <scope>NUCLEOTIDE SEQUENCE</scope>
    <source>
        <strain evidence="3">Sampled in the wild</strain>
    </source>
</reference>
<gene>
    <name evidence="3" type="ORF">J437_LFUL003653</name>
</gene>
<name>A0A8K0P0C9_LADFU</name>
<feature type="transmembrane region" description="Helical" evidence="1">
    <location>
        <begin position="161"/>
        <end position="181"/>
    </location>
</feature>
<evidence type="ECO:0000256" key="1">
    <source>
        <dbReference type="SAM" id="Phobius"/>
    </source>
</evidence>
<feature type="domain" description="Heparan-alpha-glucosaminide N-acetyltransferase catalytic" evidence="2">
    <location>
        <begin position="220"/>
        <end position="340"/>
    </location>
</feature>
<feature type="transmembrane region" description="Helical" evidence="1">
    <location>
        <begin position="480"/>
        <end position="500"/>
    </location>
</feature>
<dbReference type="PANTHER" id="PTHR31061:SF24">
    <property type="entry name" value="LD22376P"/>
    <property type="match status" value="1"/>
</dbReference>
<dbReference type="Pfam" id="PF07786">
    <property type="entry name" value="HGSNAT_cat"/>
    <property type="match status" value="1"/>
</dbReference>
<proteinExistence type="predicted"/>
<evidence type="ECO:0000259" key="2">
    <source>
        <dbReference type="Pfam" id="PF07786"/>
    </source>
</evidence>
<keyword evidence="4" id="KW-1185">Reference proteome</keyword>
<protein>
    <recommendedName>
        <fullName evidence="2">Heparan-alpha-glucosaminide N-acetyltransferase catalytic domain-containing protein</fullName>
    </recommendedName>
</protein>
<keyword evidence="1" id="KW-0812">Transmembrane</keyword>
<dbReference type="PANTHER" id="PTHR31061">
    <property type="entry name" value="LD22376P"/>
    <property type="match status" value="1"/>
</dbReference>
<dbReference type="Proteomes" id="UP000792457">
    <property type="component" value="Unassembled WGS sequence"/>
</dbReference>
<feature type="transmembrane region" description="Helical" evidence="1">
    <location>
        <begin position="326"/>
        <end position="345"/>
    </location>
</feature>
<feature type="transmembrane region" description="Helical" evidence="1">
    <location>
        <begin position="445"/>
        <end position="468"/>
    </location>
</feature>
<dbReference type="EMBL" id="KZ308356">
    <property type="protein sequence ID" value="KAG8228018.1"/>
    <property type="molecule type" value="Genomic_DNA"/>
</dbReference>
<evidence type="ECO:0000313" key="3">
    <source>
        <dbReference type="EMBL" id="KAG8228018.1"/>
    </source>
</evidence>
<organism evidence="3 4">
    <name type="scientific">Ladona fulva</name>
    <name type="common">Scarce chaser dragonfly</name>
    <name type="synonym">Libellula fulva</name>
    <dbReference type="NCBI Taxonomy" id="123851"/>
    <lineage>
        <taxon>Eukaryota</taxon>
        <taxon>Metazoa</taxon>
        <taxon>Ecdysozoa</taxon>
        <taxon>Arthropoda</taxon>
        <taxon>Hexapoda</taxon>
        <taxon>Insecta</taxon>
        <taxon>Pterygota</taxon>
        <taxon>Palaeoptera</taxon>
        <taxon>Odonata</taxon>
        <taxon>Epiprocta</taxon>
        <taxon>Anisoptera</taxon>
        <taxon>Libelluloidea</taxon>
        <taxon>Libellulidae</taxon>
        <taxon>Ladona</taxon>
    </lineage>
</organism>
<dbReference type="AlphaFoldDB" id="A0A8K0P0C9"/>
<evidence type="ECO:0000313" key="4">
    <source>
        <dbReference type="Proteomes" id="UP000792457"/>
    </source>
</evidence>
<feature type="transmembrane region" description="Helical" evidence="1">
    <location>
        <begin position="262"/>
        <end position="282"/>
    </location>
</feature>